<proteinExistence type="predicted"/>
<evidence type="ECO:0000313" key="2">
    <source>
        <dbReference type="EMBL" id="PYI52927.1"/>
    </source>
</evidence>
<sequence>MKTSPKPWQRNLNERSGRRLLNRTTMKKTSGLLVTLLLLSMLVPVLASAGVYFKGTFNSNGTVTGQVYFDDTGDTVGQAVYGLNKADVTLAVYAKDGGFIRNVTVTYDTYTNGVSYYTIPSGTVLDSVYSAVYFKYEDNNVSSVTDVVYRQPQTPPTGCTYCGGWGGGGIVSPGDGSTIDASNGTVNADQLKNALEKFTEVTIKVTGDTVSIPASALLKAKAGSILTIVTAHGAYILPLDAFDLEALAKTVDSEVADLKLTVNIQKLTGDAAKAVADAVSSLGGKMLADAVDFRLSAEGKTGKKASIDTFDRYVKRKLPLSEKPSQSASVAWYDADTKSLRFVPGTISDTEATFWRTGNSVYTVIELSKSFNDIASHWGQDYIELLAGKLIVDGVTDTTFEPDRNVTRAEFAALLVRSLGLSTVTGATYFDDVDADDWFAGVVNAAAKSGIVDGYEDGTFRPNAPITREELAAMVVRAYRFAGGKVTVDASTQAQVLSRWADADRIVWGRLEVAQAVAAGLMNGMTDTTLETYGQATRAQTAAMLKRYLSEVGFID</sequence>
<dbReference type="AlphaFoldDB" id="A0A2V5KP65"/>
<name>A0A2V5KP65_9BACL</name>
<feature type="domain" description="SLH" evidence="1">
    <location>
        <begin position="366"/>
        <end position="425"/>
    </location>
</feature>
<dbReference type="PANTHER" id="PTHR43308">
    <property type="entry name" value="OUTER MEMBRANE PROTEIN ALPHA-RELATED"/>
    <property type="match status" value="1"/>
</dbReference>
<gene>
    <name evidence="2" type="ORF">DLM86_18140</name>
</gene>
<dbReference type="Proteomes" id="UP000247476">
    <property type="component" value="Unassembled WGS sequence"/>
</dbReference>
<comment type="caution">
    <text evidence="2">The sequence shown here is derived from an EMBL/GenBank/DDBJ whole genome shotgun (WGS) entry which is preliminary data.</text>
</comment>
<dbReference type="InterPro" id="IPR051465">
    <property type="entry name" value="Cell_Envelope_Struct_Comp"/>
</dbReference>
<evidence type="ECO:0000313" key="3">
    <source>
        <dbReference type="Proteomes" id="UP000247476"/>
    </source>
</evidence>
<dbReference type="PROSITE" id="PS51272">
    <property type="entry name" value="SLH"/>
    <property type="match status" value="3"/>
</dbReference>
<feature type="domain" description="SLH" evidence="1">
    <location>
        <begin position="426"/>
        <end position="489"/>
    </location>
</feature>
<organism evidence="2 3">
    <name type="scientific">Paenibacillus flagellatus</name>
    <dbReference type="NCBI Taxonomy" id="2211139"/>
    <lineage>
        <taxon>Bacteria</taxon>
        <taxon>Bacillati</taxon>
        <taxon>Bacillota</taxon>
        <taxon>Bacilli</taxon>
        <taxon>Bacillales</taxon>
        <taxon>Paenibacillaceae</taxon>
        <taxon>Paenibacillus</taxon>
    </lineage>
</organism>
<reference evidence="2 3" key="1">
    <citation type="submission" date="2018-05" db="EMBL/GenBank/DDBJ databases">
        <title>Paenibacillus flagellatus sp. nov., isolated from selenium mineral soil.</title>
        <authorList>
            <person name="Dai X."/>
        </authorList>
    </citation>
    <scope>NUCLEOTIDE SEQUENCE [LARGE SCALE GENOMIC DNA]</scope>
    <source>
        <strain evidence="2 3">DXL2</strain>
    </source>
</reference>
<dbReference type="InterPro" id="IPR001119">
    <property type="entry name" value="SLH_dom"/>
</dbReference>
<dbReference type="EMBL" id="QJVJ01000008">
    <property type="protein sequence ID" value="PYI52927.1"/>
    <property type="molecule type" value="Genomic_DNA"/>
</dbReference>
<keyword evidence="3" id="KW-1185">Reference proteome</keyword>
<evidence type="ECO:0000259" key="1">
    <source>
        <dbReference type="PROSITE" id="PS51272"/>
    </source>
</evidence>
<dbReference type="Pfam" id="PF00395">
    <property type="entry name" value="SLH"/>
    <property type="match status" value="3"/>
</dbReference>
<protein>
    <submittedName>
        <fullName evidence="2">S-layer homology domain-containing protein</fullName>
    </submittedName>
</protein>
<accession>A0A2V5KP65</accession>
<feature type="domain" description="SLH" evidence="1">
    <location>
        <begin position="496"/>
        <end position="556"/>
    </location>
</feature>
<dbReference type="PANTHER" id="PTHR43308:SF5">
    <property type="entry name" value="S-LAYER PROTEIN _ PEPTIDOGLYCAN ENDO-BETA-N-ACETYLGLUCOSAMINIDASE"/>
    <property type="match status" value="1"/>
</dbReference>